<organism evidence="3 4">
    <name type="scientific">Dryococelus australis</name>
    <dbReference type="NCBI Taxonomy" id="614101"/>
    <lineage>
        <taxon>Eukaryota</taxon>
        <taxon>Metazoa</taxon>
        <taxon>Ecdysozoa</taxon>
        <taxon>Arthropoda</taxon>
        <taxon>Hexapoda</taxon>
        <taxon>Insecta</taxon>
        <taxon>Pterygota</taxon>
        <taxon>Neoptera</taxon>
        <taxon>Polyneoptera</taxon>
        <taxon>Phasmatodea</taxon>
        <taxon>Verophasmatodea</taxon>
        <taxon>Anareolatae</taxon>
        <taxon>Phasmatidae</taxon>
        <taxon>Eurycanthinae</taxon>
        <taxon>Dryococelus</taxon>
    </lineage>
</organism>
<sequence>MSVLVLRWVRYFAMAMFDNVVQNCSEGSTAYCLSVEPAVLALGTPDLLSARWLCQALADRRLVRSCKCNVIAFFFRGFCAVMTWIFTKNWRKDWDVAENKQQCFESYKENIIFRTVNQLVSLSPAETQEGTANASGGSPEADTCGQDSSVGASQDASERSSLGQSLNSSNSVLKDVDTLASSTANTESACSQTGSVSTGTVLPWGAHKERSPYPPCINIDMDIRPGEFVMRTLFADFTVQAEKKMEAVMAESLTRAVTGLTFWLVTGLWLLYKLGAWFDDTTKSDVGIPVLCNASLLTASGLPGLGVARDGICHGCWCLLELMPSSSAKLVLLGCWFCYIQWYMESLVEVGDDFVWLASGLGGKLAWGRKIASIPESVVRSCDYLMLMPGGCLDFVINWWASSQNLNSELLLEGGRALTTLTSVAAHAVSHNIDFDSCYSTRVVRALPSSSSSSDLRRWESAHQFITKSRQPQWP</sequence>
<name>A0ABQ9GZV7_9NEOP</name>
<accession>A0ABQ9GZV7</accession>
<dbReference type="Proteomes" id="UP001159363">
    <property type="component" value="Chromosome 7"/>
</dbReference>
<keyword evidence="4" id="KW-1185">Reference proteome</keyword>
<gene>
    <name evidence="3" type="ORF">PR048_021946</name>
</gene>
<feature type="compositionally biased region" description="Polar residues" evidence="1">
    <location>
        <begin position="126"/>
        <end position="136"/>
    </location>
</feature>
<evidence type="ECO:0000256" key="2">
    <source>
        <dbReference type="SAM" id="SignalP"/>
    </source>
</evidence>
<protein>
    <submittedName>
        <fullName evidence="3">Uncharacterized protein</fullName>
    </submittedName>
</protein>
<feature type="compositionally biased region" description="Low complexity" evidence="1">
    <location>
        <begin position="159"/>
        <end position="168"/>
    </location>
</feature>
<feature type="region of interest" description="Disordered" evidence="1">
    <location>
        <begin position="126"/>
        <end position="168"/>
    </location>
</feature>
<proteinExistence type="predicted"/>
<evidence type="ECO:0000256" key="1">
    <source>
        <dbReference type="SAM" id="MobiDB-lite"/>
    </source>
</evidence>
<feature type="compositionally biased region" description="Polar residues" evidence="1">
    <location>
        <begin position="145"/>
        <end position="155"/>
    </location>
</feature>
<reference evidence="3 4" key="1">
    <citation type="submission" date="2023-02" db="EMBL/GenBank/DDBJ databases">
        <title>LHISI_Scaffold_Assembly.</title>
        <authorList>
            <person name="Stuart O.P."/>
            <person name="Cleave R."/>
            <person name="Magrath M.J.L."/>
            <person name="Mikheyev A.S."/>
        </authorList>
    </citation>
    <scope>NUCLEOTIDE SEQUENCE [LARGE SCALE GENOMIC DNA]</scope>
    <source>
        <strain evidence="3">Daus_M_001</strain>
        <tissue evidence="3">Leg muscle</tissue>
    </source>
</reference>
<feature type="signal peptide" evidence="2">
    <location>
        <begin position="1"/>
        <end position="15"/>
    </location>
</feature>
<dbReference type="EMBL" id="JARBHB010000008">
    <property type="protein sequence ID" value="KAJ8877491.1"/>
    <property type="molecule type" value="Genomic_DNA"/>
</dbReference>
<keyword evidence="2" id="KW-0732">Signal</keyword>
<evidence type="ECO:0000313" key="3">
    <source>
        <dbReference type="EMBL" id="KAJ8877491.1"/>
    </source>
</evidence>
<comment type="caution">
    <text evidence="3">The sequence shown here is derived from an EMBL/GenBank/DDBJ whole genome shotgun (WGS) entry which is preliminary data.</text>
</comment>
<feature type="chain" id="PRO_5046300911" evidence="2">
    <location>
        <begin position="16"/>
        <end position="475"/>
    </location>
</feature>
<evidence type="ECO:0000313" key="4">
    <source>
        <dbReference type="Proteomes" id="UP001159363"/>
    </source>
</evidence>